<comment type="caution">
    <text evidence="13">The sequence shown here is derived from an EMBL/GenBank/DDBJ whole genome shotgun (WGS) entry which is preliminary data.</text>
</comment>
<feature type="transmembrane region" description="Helical" evidence="11">
    <location>
        <begin position="211"/>
        <end position="233"/>
    </location>
</feature>
<dbReference type="NCBIfam" id="TIGR01494">
    <property type="entry name" value="ATPase_P-type"/>
    <property type="match status" value="1"/>
</dbReference>
<evidence type="ECO:0000256" key="4">
    <source>
        <dbReference type="ARBA" id="ARBA00022692"/>
    </source>
</evidence>
<dbReference type="Gene3D" id="2.70.150.10">
    <property type="entry name" value="Calcium-transporting ATPase, cytoplasmic transduction domain A"/>
    <property type="match status" value="1"/>
</dbReference>
<comment type="subcellular location">
    <subcellularLocation>
        <location evidence="1">Cell membrane</location>
        <topology evidence="1">Multi-pass membrane protein</topology>
    </subcellularLocation>
</comment>
<dbReference type="PANTHER" id="PTHR43520:SF8">
    <property type="entry name" value="P-TYPE CU(+) TRANSPORTER"/>
    <property type="match status" value="1"/>
</dbReference>
<evidence type="ECO:0000256" key="1">
    <source>
        <dbReference type="ARBA" id="ARBA00004651"/>
    </source>
</evidence>
<feature type="transmembrane region" description="Helical" evidence="11">
    <location>
        <begin position="59"/>
        <end position="77"/>
    </location>
</feature>
<evidence type="ECO:0000256" key="9">
    <source>
        <dbReference type="ARBA" id="ARBA00022989"/>
    </source>
</evidence>
<dbReference type="GO" id="GO:0005524">
    <property type="term" value="F:ATP binding"/>
    <property type="evidence" value="ECO:0007669"/>
    <property type="project" value="UniProtKB-KW"/>
</dbReference>
<keyword evidence="5" id="KW-0479">Metal-binding</keyword>
<evidence type="ECO:0000259" key="12">
    <source>
        <dbReference type="Pfam" id="PF00122"/>
    </source>
</evidence>
<dbReference type="InterPro" id="IPR008250">
    <property type="entry name" value="ATPase_P-typ_transduc_dom_A_sf"/>
</dbReference>
<evidence type="ECO:0000256" key="3">
    <source>
        <dbReference type="ARBA" id="ARBA00022475"/>
    </source>
</evidence>
<sequence>IFIGGKSFYVGAAKAIKHHRANMDLLISIGTLAAYIYSVVIVIDQFVAYDILPGTESEVYFDTAAIIIAFILLGKYMEDVVKRKSSAAVKNLLDLKPKMATLVKNGREVEIPVEKLMLGDIILVKPGEAIATDGTIVEGISSVDEKMLTGESIPVEKKSGDEVIGGTINKLGSFKFRVSKVGKETMLMQIVKMVEEAQVSSAPIQRYADKVAAYFVPAVILAGILTFVAWIIVGTWANAV</sequence>
<keyword evidence="6" id="KW-0547">Nucleotide-binding</keyword>
<dbReference type="InterPro" id="IPR059000">
    <property type="entry name" value="ATPase_P-type_domA"/>
</dbReference>
<dbReference type="GO" id="GO:0055070">
    <property type="term" value="P:copper ion homeostasis"/>
    <property type="evidence" value="ECO:0007669"/>
    <property type="project" value="TreeGrafter"/>
</dbReference>
<dbReference type="EMBL" id="BARS01049855">
    <property type="protein sequence ID" value="GAG37475.1"/>
    <property type="molecule type" value="Genomic_DNA"/>
</dbReference>
<dbReference type="GO" id="GO:0005507">
    <property type="term" value="F:copper ion binding"/>
    <property type="evidence" value="ECO:0007669"/>
    <property type="project" value="TreeGrafter"/>
</dbReference>
<dbReference type="SUPFAM" id="SSF81653">
    <property type="entry name" value="Calcium ATPase, transduction domain A"/>
    <property type="match status" value="1"/>
</dbReference>
<dbReference type="GO" id="GO:0005886">
    <property type="term" value="C:plasma membrane"/>
    <property type="evidence" value="ECO:0007669"/>
    <property type="project" value="UniProtKB-SubCell"/>
</dbReference>
<keyword evidence="4 11" id="KW-0812">Transmembrane</keyword>
<dbReference type="FunFam" id="2.70.150.10:FF:000020">
    <property type="entry name" value="Copper-exporting P-type ATPase A"/>
    <property type="match status" value="1"/>
</dbReference>
<evidence type="ECO:0000256" key="8">
    <source>
        <dbReference type="ARBA" id="ARBA00022967"/>
    </source>
</evidence>
<reference evidence="13" key="1">
    <citation type="journal article" date="2014" name="Front. Microbiol.">
        <title>High frequency of phylogenetically diverse reductive dehalogenase-homologous genes in deep subseafloor sedimentary metagenomes.</title>
        <authorList>
            <person name="Kawai M."/>
            <person name="Futagami T."/>
            <person name="Toyoda A."/>
            <person name="Takaki Y."/>
            <person name="Nishi S."/>
            <person name="Hori S."/>
            <person name="Arai W."/>
            <person name="Tsubouchi T."/>
            <person name="Morono Y."/>
            <person name="Uchiyama I."/>
            <person name="Ito T."/>
            <person name="Fujiyama A."/>
            <person name="Inagaki F."/>
            <person name="Takami H."/>
        </authorList>
    </citation>
    <scope>NUCLEOTIDE SEQUENCE</scope>
    <source>
        <strain evidence="13">Expedition CK06-06</strain>
    </source>
</reference>
<accession>X0X399</accession>
<name>X0X399_9ZZZZ</name>
<dbReference type="GO" id="GO:0043682">
    <property type="term" value="F:P-type divalent copper transporter activity"/>
    <property type="evidence" value="ECO:0007669"/>
    <property type="project" value="TreeGrafter"/>
</dbReference>
<proteinExistence type="inferred from homology"/>
<dbReference type="GO" id="GO:0016887">
    <property type="term" value="F:ATP hydrolysis activity"/>
    <property type="evidence" value="ECO:0007669"/>
    <property type="project" value="InterPro"/>
</dbReference>
<feature type="non-terminal residue" evidence="13">
    <location>
        <position position="1"/>
    </location>
</feature>
<feature type="domain" description="P-type ATPase A" evidence="12">
    <location>
        <begin position="95"/>
        <end position="195"/>
    </location>
</feature>
<keyword evidence="3" id="KW-1003">Cell membrane</keyword>
<comment type="similarity">
    <text evidence="2">Belongs to the cation transport ATPase (P-type) (TC 3.A.3) family. Type IB subfamily.</text>
</comment>
<evidence type="ECO:0000256" key="7">
    <source>
        <dbReference type="ARBA" id="ARBA00022840"/>
    </source>
</evidence>
<evidence type="ECO:0000256" key="5">
    <source>
        <dbReference type="ARBA" id="ARBA00022723"/>
    </source>
</evidence>
<evidence type="ECO:0000256" key="6">
    <source>
        <dbReference type="ARBA" id="ARBA00022741"/>
    </source>
</evidence>
<organism evidence="13">
    <name type="scientific">marine sediment metagenome</name>
    <dbReference type="NCBI Taxonomy" id="412755"/>
    <lineage>
        <taxon>unclassified sequences</taxon>
        <taxon>metagenomes</taxon>
        <taxon>ecological metagenomes</taxon>
    </lineage>
</organism>
<feature type="transmembrane region" description="Helical" evidence="11">
    <location>
        <begin position="25"/>
        <end position="47"/>
    </location>
</feature>
<dbReference type="Pfam" id="PF00122">
    <property type="entry name" value="E1-E2_ATPase"/>
    <property type="match status" value="1"/>
</dbReference>
<evidence type="ECO:0000256" key="11">
    <source>
        <dbReference type="SAM" id="Phobius"/>
    </source>
</evidence>
<gene>
    <name evidence="13" type="ORF">S01H1_74512</name>
</gene>
<keyword evidence="8" id="KW-1278">Translocase</keyword>
<dbReference type="InterPro" id="IPR001757">
    <property type="entry name" value="P_typ_ATPase"/>
</dbReference>
<dbReference type="PANTHER" id="PTHR43520">
    <property type="entry name" value="ATP7, ISOFORM B"/>
    <property type="match status" value="1"/>
</dbReference>
<evidence type="ECO:0000256" key="2">
    <source>
        <dbReference type="ARBA" id="ARBA00006024"/>
    </source>
</evidence>
<evidence type="ECO:0000313" key="13">
    <source>
        <dbReference type="EMBL" id="GAG37475.1"/>
    </source>
</evidence>
<keyword evidence="10 11" id="KW-0472">Membrane</keyword>
<feature type="non-terminal residue" evidence="13">
    <location>
        <position position="240"/>
    </location>
</feature>
<dbReference type="PRINTS" id="PR00943">
    <property type="entry name" value="CUATPASE"/>
</dbReference>
<keyword evidence="9 11" id="KW-1133">Transmembrane helix</keyword>
<dbReference type="AlphaFoldDB" id="X0X399"/>
<keyword evidence="7" id="KW-0067">ATP-binding</keyword>
<protein>
    <recommendedName>
        <fullName evidence="12">P-type ATPase A domain-containing protein</fullName>
    </recommendedName>
</protein>
<evidence type="ECO:0000256" key="10">
    <source>
        <dbReference type="ARBA" id="ARBA00023136"/>
    </source>
</evidence>